<dbReference type="AlphaFoldDB" id="A0A3B1E3T1"/>
<evidence type="ECO:0000313" key="1">
    <source>
        <dbReference type="EMBL" id="VAX36987.1"/>
    </source>
</evidence>
<gene>
    <name evidence="1" type="ORF">MNBD_UNCLBAC01-1861</name>
</gene>
<sequence length="493" mass="58215">MDYHQIKYHLVNATPFKILRSENAPLILSFFHAQFKISNRIAIPYSELLENLSFYIEEIKSFDSSAVYANTPEGYLDQWCDENHRYLRKYYEANQDDPLFELTPETEKALSWIQDLQKKEFVGTESRFFRIFELIKEVVQQSNEDPQERIDLLKSQKKKLDEEIRKIQKTGMVKAYSSTQIKERFMEASDTAHRLLSDFRQVEQNFKDFARQIQQKRLGEQLSKGTLLQFVLDTEDVIRESDQGRSFHAFYQFLSSPRHQEEMEHLVDKLYCLDDLQHMRQDLVLKHLKNHLIDAGEKIMQSNHRLAEQLRRMLDEKILMENRRAAALLSEIKKAAFRLAVHPPKERNFFYIDGEVKINMVMERKPWNPPQIPDFNCRAMEASSADTEAIDLSILFNQFYINMDTLRRNIEAALLECSSITLVELIKKYPVNNGLAEVVGYFSIASEEGYEINEDQKEEVLMTYQDETVKKFLLPRVVFKKNKKYVTLKKIIN</sequence>
<reference evidence="1" key="1">
    <citation type="submission" date="2018-06" db="EMBL/GenBank/DDBJ databases">
        <authorList>
            <person name="Zhirakovskaya E."/>
        </authorList>
    </citation>
    <scope>NUCLEOTIDE SEQUENCE</scope>
</reference>
<dbReference type="EMBL" id="UOGJ01000114">
    <property type="protein sequence ID" value="VAX36987.1"/>
    <property type="molecule type" value="Genomic_DNA"/>
</dbReference>
<dbReference type="Pfam" id="PF11855">
    <property type="entry name" value="DUF3375"/>
    <property type="match status" value="1"/>
</dbReference>
<organism evidence="1">
    <name type="scientific">hydrothermal vent metagenome</name>
    <dbReference type="NCBI Taxonomy" id="652676"/>
    <lineage>
        <taxon>unclassified sequences</taxon>
        <taxon>metagenomes</taxon>
        <taxon>ecological metagenomes</taxon>
    </lineage>
</organism>
<protein>
    <recommendedName>
        <fullName evidence="2">DUF3375 domain-containing protein</fullName>
    </recommendedName>
</protein>
<proteinExistence type="predicted"/>
<accession>A0A3B1E3T1</accession>
<evidence type="ECO:0008006" key="2">
    <source>
        <dbReference type="Google" id="ProtNLM"/>
    </source>
</evidence>
<name>A0A3B1E3T1_9ZZZZ</name>
<dbReference type="InterPro" id="IPR021804">
    <property type="entry name" value="DUF3375"/>
</dbReference>